<evidence type="ECO:0000313" key="2">
    <source>
        <dbReference type="EMBL" id="KTW27689.1"/>
    </source>
</evidence>
<evidence type="ECO:0000256" key="1">
    <source>
        <dbReference type="ARBA" id="ARBA00034127"/>
    </source>
</evidence>
<dbReference type="GO" id="GO:0005634">
    <property type="term" value="C:nucleus"/>
    <property type="evidence" value="ECO:0007669"/>
    <property type="project" value="TreeGrafter"/>
</dbReference>
<evidence type="ECO:0000313" key="3">
    <source>
        <dbReference type="Proteomes" id="UP000054454"/>
    </source>
</evidence>
<dbReference type="PANTHER" id="PTHR13349">
    <property type="entry name" value="TRANSLATION MACHINERY-ASSOCIATED PROTEIN 16"/>
    <property type="match status" value="1"/>
</dbReference>
<dbReference type="Gene3D" id="1.20.1440.170">
    <property type="entry name" value="Translation machinery-associated protein 16-like"/>
    <property type="match status" value="1"/>
</dbReference>
<dbReference type="AlphaFoldDB" id="A0A0W4ZH46"/>
<dbReference type="GeneID" id="28936887"/>
<dbReference type="InterPro" id="IPR021346">
    <property type="entry name" value="Tma16"/>
</dbReference>
<dbReference type="VEuPathDB" id="FungiDB:T552_02129"/>
<keyword evidence="3" id="KW-1185">Reference proteome</keyword>
<comment type="similarity">
    <text evidence="1">Belongs to the TMA16 family.</text>
</comment>
<organism evidence="2 3">
    <name type="scientific">Pneumocystis carinii (strain B80)</name>
    <name type="common">Rat pneumocystis pneumonia agent</name>
    <name type="synonym">Pneumocystis carinii f. sp. carinii</name>
    <dbReference type="NCBI Taxonomy" id="1408658"/>
    <lineage>
        <taxon>Eukaryota</taxon>
        <taxon>Fungi</taxon>
        <taxon>Dikarya</taxon>
        <taxon>Ascomycota</taxon>
        <taxon>Taphrinomycotina</taxon>
        <taxon>Pneumocystomycetes</taxon>
        <taxon>Pneumocystaceae</taxon>
        <taxon>Pneumocystis</taxon>
    </lineage>
</organism>
<dbReference type="InterPro" id="IPR038356">
    <property type="entry name" value="Tma16_sf"/>
</dbReference>
<protein>
    <recommendedName>
        <fullName evidence="4">Translation machinery-associated protein 16</fullName>
    </recommendedName>
</protein>
<dbReference type="OrthoDB" id="270284at2759"/>
<accession>A0A0W4ZH46</accession>
<name>A0A0W4ZH46_PNEC8</name>
<gene>
    <name evidence="2" type="ORF">T552_02129</name>
</gene>
<dbReference type="Pfam" id="PF11176">
    <property type="entry name" value="Tma16"/>
    <property type="match status" value="1"/>
</dbReference>
<sequence>MPKVLNLRKIWKKKGANLAHPRSRKAKQIQKSINREDRIKKERKIREKRRDIQISRCIYFKSIVELENITKLSLKELNKLIERYIHRNDSKIQESSCSDLHPHHSSKKESFKRVFYDEQNEYKNGFNVPDITDEENVLALKKWTGNYNDLHTLKFIRVKKEDS</sequence>
<proteinExistence type="inferred from homology"/>
<evidence type="ECO:0008006" key="4">
    <source>
        <dbReference type="Google" id="ProtNLM"/>
    </source>
</evidence>
<dbReference type="EMBL" id="LFVZ01000009">
    <property type="protein sequence ID" value="KTW27689.1"/>
    <property type="molecule type" value="Genomic_DNA"/>
</dbReference>
<dbReference type="RefSeq" id="XP_018225571.1">
    <property type="nucleotide sequence ID" value="XM_018370684.1"/>
</dbReference>
<reference evidence="3" key="1">
    <citation type="journal article" date="2016" name="Nat. Commun.">
        <title>Genome analysis of three Pneumocystis species reveals adaptation mechanisms to life exclusively in mammalian hosts.</title>
        <authorList>
            <person name="Ma L."/>
            <person name="Chen Z."/>
            <person name="Huang D.W."/>
            <person name="Kutty G."/>
            <person name="Ishihara M."/>
            <person name="Wang H."/>
            <person name="Abouelleil A."/>
            <person name="Bishop L."/>
            <person name="Davey E."/>
            <person name="Deng R."/>
            <person name="Deng X."/>
            <person name="Fan L."/>
            <person name="Fantoni G."/>
            <person name="Fitzgerald M."/>
            <person name="Gogineni E."/>
            <person name="Goldberg J.M."/>
            <person name="Handley G."/>
            <person name="Hu X."/>
            <person name="Huber C."/>
            <person name="Jiao X."/>
            <person name="Jones K."/>
            <person name="Levin J.Z."/>
            <person name="Liu Y."/>
            <person name="Macdonald P."/>
            <person name="Melnikov A."/>
            <person name="Raley C."/>
            <person name="Sassi M."/>
            <person name="Sherman B.T."/>
            <person name="Song X."/>
            <person name="Sykes S."/>
            <person name="Tran B."/>
            <person name="Walsh L."/>
            <person name="Xia Y."/>
            <person name="Yang J."/>
            <person name="Young S."/>
            <person name="Zeng Q."/>
            <person name="Zheng X."/>
            <person name="Stephens R."/>
            <person name="Nusbaum C."/>
            <person name="Birren B.W."/>
            <person name="Azadi P."/>
            <person name="Lempicki R.A."/>
            <person name="Cuomo C.A."/>
            <person name="Kovacs J.A."/>
        </authorList>
    </citation>
    <scope>NUCLEOTIDE SEQUENCE [LARGE SCALE GENOMIC DNA]</scope>
    <source>
        <strain evidence="3">B80</strain>
    </source>
</reference>
<dbReference type="PANTHER" id="PTHR13349:SF2">
    <property type="entry name" value="TRANSLATION MACHINERY-ASSOCIATED PROTEIN 16"/>
    <property type="match status" value="1"/>
</dbReference>
<dbReference type="Proteomes" id="UP000054454">
    <property type="component" value="Unassembled WGS sequence"/>
</dbReference>
<comment type="caution">
    <text evidence="2">The sequence shown here is derived from an EMBL/GenBank/DDBJ whole genome shotgun (WGS) entry which is preliminary data.</text>
</comment>